<evidence type="ECO:0000313" key="6">
    <source>
        <dbReference type="EMBL" id="PQQ66065.1"/>
    </source>
</evidence>
<evidence type="ECO:0000256" key="1">
    <source>
        <dbReference type="ARBA" id="ARBA00007125"/>
    </source>
</evidence>
<dbReference type="EMBL" id="CP025197">
    <property type="protein sequence ID" value="AUG58839.1"/>
    <property type="molecule type" value="Genomic_DNA"/>
</dbReference>
<evidence type="ECO:0000313" key="8">
    <source>
        <dbReference type="Proteomes" id="UP000239720"/>
    </source>
</evidence>
<dbReference type="Gene3D" id="1.10.3210.10">
    <property type="entry name" value="Hypothetical protein af1432"/>
    <property type="match status" value="1"/>
</dbReference>
<feature type="domain" description="Ppx/GppA phosphatase C-terminal" evidence="4">
    <location>
        <begin position="321"/>
        <end position="492"/>
    </location>
</feature>
<protein>
    <submittedName>
        <fullName evidence="6">Exopolyphosphatase</fullName>
    </submittedName>
    <submittedName>
        <fullName evidence="5">Guanosine-5'-triphosphate,3'-diphosphate pyrophosphatase</fullName>
        <ecNumber evidence="5">3.6.1.40</ecNumber>
    </submittedName>
</protein>
<dbReference type="PANTHER" id="PTHR30005:SF0">
    <property type="entry name" value="RETROGRADE REGULATION PROTEIN 2"/>
    <property type="match status" value="1"/>
</dbReference>
<feature type="domain" description="Ppx/GppA phosphatase N-terminal" evidence="3">
    <location>
        <begin position="24"/>
        <end position="304"/>
    </location>
</feature>
<dbReference type="InterPro" id="IPR050273">
    <property type="entry name" value="GppA/Ppx_hydrolase"/>
</dbReference>
<name>A0A2K9E643_9FIRM</name>
<dbReference type="InterPro" id="IPR043129">
    <property type="entry name" value="ATPase_NBD"/>
</dbReference>
<dbReference type="InterPro" id="IPR048950">
    <property type="entry name" value="Ppx_GppA_C"/>
</dbReference>
<dbReference type="InterPro" id="IPR030673">
    <property type="entry name" value="PyroPPase_GppA_Ppx"/>
</dbReference>
<dbReference type="OrthoDB" id="9807195at2"/>
<keyword evidence="2 5" id="KW-0378">Hydrolase</keyword>
<dbReference type="Gene3D" id="3.30.420.40">
    <property type="match status" value="1"/>
</dbReference>
<organism evidence="5 7">
    <name type="scientific">Acetivibrio saccincola</name>
    <dbReference type="NCBI Taxonomy" id="1677857"/>
    <lineage>
        <taxon>Bacteria</taxon>
        <taxon>Bacillati</taxon>
        <taxon>Bacillota</taxon>
        <taxon>Clostridia</taxon>
        <taxon>Eubacteriales</taxon>
        <taxon>Oscillospiraceae</taxon>
        <taxon>Acetivibrio</taxon>
    </lineage>
</organism>
<dbReference type="KEGG" id="hsc:HVS_14940"/>
<dbReference type="EC" id="3.6.1.40" evidence="5"/>
<gene>
    <name evidence="5" type="primary">gppA</name>
    <name evidence="6" type="ORF">B9R14_04310</name>
    <name evidence="5" type="ORF">HVS_14940</name>
</gene>
<dbReference type="Gene3D" id="3.30.420.150">
    <property type="entry name" value="Exopolyphosphatase. Domain 2"/>
    <property type="match status" value="1"/>
</dbReference>
<comment type="similarity">
    <text evidence="1">Belongs to the GppA/Ppx family.</text>
</comment>
<evidence type="ECO:0000313" key="7">
    <source>
        <dbReference type="Proteomes" id="UP000233534"/>
    </source>
</evidence>
<dbReference type="InterPro" id="IPR003695">
    <property type="entry name" value="Ppx_GppA_N"/>
</dbReference>
<dbReference type="CDD" id="cd00077">
    <property type="entry name" value="HDc"/>
    <property type="match status" value="1"/>
</dbReference>
<dbReference type="CDD" id="cd24052">
    <property type="entry name" value="ASKHA_NBD_HpPPX-GppA-like"/>
    <property type="match status" value="1"/>
</dbReference>
<dbReference type="Pfam" id="PF21447">
    <property type="entry name" value="Ppx-GppA_III"/>
    <property type="match status" value="1"/>
</dbReference>
<reference evidence="5 7" key="1">
    <citation type="submission" date="2017-12" db="EMBL/GenBank/DDBJ databases">
        <title>Complete genome sequence of Herbivorax saccincola GGR1, a novel Cellulosome-producing hydrolytic bacterium in a thermophilic biogas plant, established by Illumina and Nanopore MinION sequencing.</title>
        <authorList>
            <person name="Pechtl A."/>
            <person name="Ruckert C."/>
            <person name="Koeck D.E."/>
            <person name="Maus I."/>
            <person name="Winkler A."/>
            <person name="Kalinowski J."/>
            <person name="Puhler A."/>
            <person name="Schwarz W.W."/>
            <person name="Zverlov V.V."/>
            <person name="Schluter A."/>
            <person name="Liebl W."/>
        </authorList>
    </citation>
    <scope>NUCLEOTIDE SEQUENCE [LARGE SCALE GENOMIC DNA]</scope>
    <source>
        <strain evidence="5">GGR1</strain>
        <strain evidence="7">SR1</strain>
    </source>
</reference>
<dbReference type="Pfam" id="PF02541">
    <property type="entry name" value="Ppx-GppA"/>
    <property type="match status" value="1"/>
</dbReference>
<evidence type="ECO:0000256" key="2">
    <source>
        <dbReference type="ARBA" id="ARBA00022801"/>
    </source>
</evidence>
<dbReference type="PIRSF" id="PIRSF001267">
    <property type="entry name" value="Pyrophosphatase_GppA_Ppx"/>
    <property type="match status" value="1"/>
</dbReference>
<dbReference type="Proteomes" id="UP000233534">
    <property type="component" value="Chromosome"/>
</dbReference>
<proteinExistence type="inferred from homology"/>
<evidence type="ECO:0000259" key="3">
    <source>
        <dbReference type="Pfam" id="PF02541"/>
    </source>
</evidence>
<evidence type="ECO:0000313" key="5">
    <source>
        <dbReference type="EMBL" id="AUG58839.1"/>
    </source>
</evidence>
<dbReference type="InterPro" id="IPR003607">
    <property type="entry name" value="HD/PDEase_dom"/>
</dbReference>
<dbReference type="SUPFAM" id="SSF109604">
    <property type="entry name" value="HD-domain/PDEase-like"/>
    <property type="match status" value="1"/>
</dbReference>
<keyword evidence="7" id="KW-1185">Reference proteome</keyword>
<dbReference type="GO" id="GO:0008894">
    <property type="term" value="F:guanosine-5'-triphosphate,3'-diphosphate diphosphatase activity"/>
    <property type="evidence" value="ECO:0007669"/>
    <property type="project" value="UniProtKB-EC"/>
</dbReference>
<sequence length="506" mass="56904">MPKKVGIIDLGSNSVRLVVFEVGKNGAFRLIDDINDPIRLMENMVCDKYLNDLAMHRTLKTIKLYKKLCAAHEISANRIIGVATAAMRKAENRDHLLKLLSNSTGINFKILSGREECLYVYKAIANSMDINAGIIVDIGGGSTEIIKFKDKHMKNYVCLPIGSIVATEKFLDKNTISPHKLDALHSYIKELLSESDWLFEEKNPVLIGVGGVIRNLGKIHRNHINYPLNKTHNYQMSIEDFQFIYNMLKNTDLESRKKISGVSKNRNDIIVGGLAILNAIISAISPSKLVISGFGLREGILYEHIFSNSKLIPQNDALSLSLSSYMNLYGIRHKHAEQVCFISLSLFDQLKPLHKLGEDERKLLKVASLLHDIGISISYYEHHKHSFYIILNSRLNGITQRETVLISAIAASHTDKPFNDDWQDKYSSILLPGDIEIYEKLSVLLKLAECLDRSETGVIQSLECQILDASVKIQTIKDGDAELELSLSNEYNDLFKKCFGKSLTIL</sequence>
<reference evidence="6 8" key="2">
    <citation type="journal article" date="2018" name="Syst. Appl. Microbiol.">
        <title>Characterization and high-quality draft genome sequence of Herbivorax saccincola A7, an anaerobic, alkaliphilic, thermophilic, cellulolytic, and xylanolytic bacterium.</title>
        <authorList>
            <person name="Aikawa S."/>
            <person name="Baramee S."/>
            <person name="Sermsathanaswadi J."/>
            <person name="Thianheng P."/>
            <person name="Tachaapaikoon C."/>
            <person name="Shikata A."/>
            <person name="Waeonukul R."/>
            <person name="Pason P."/>
            <person name="Ratanakhanokchai K."/>
            <person name="Kosugi A."/>
        </authorList>
    </citation>
    <scope>NUCLEOTIDE SEQUENCE [LARGE SCALE GENOMIC DNA]</scope>
    <source>
        <strain evidence="6 8">A7</strain>
    </source>
</reference>
<accession>A0A2K9E643</accession>
<dbReference type="EMBL" id="NEMB01000003">
    <property type="protein sequence ID" value="PQQ66065.1"/>
    <property type="molecule type" value="Genomic_DNA"/>
</dbReference>
<dbReference type="SUPFAM" id="SSF53067">
    <property type="entry name" value="Actin-like ATPase domain"/>
    <property type="match status" value="2"/>
</dbReference>
<dbReference type="PANTHER" id="PTHR30005">
    <property type="entry name" value="EXOPOLYPHOSPHATASE"/>
    <property type="match status" value="1"/>
</dbReference>
<dbReference type="AlphaFoldDB" id="A0A2K9E643"/>
<evidence type="ECO:0000259" key="4">
    <source>
        <dbReference type="Pfam" id="PF21447"/>
    </source>
</evidence>
<dbReference type="Proteomes" id="UP000239720">
    <property type="component" value="Unassembled WGS sequence"/>
</dbReference>
<dbReference type="RefSeq" id="WP_101303541.1">
    <property type="nucleotide sequence ID" value="NZ_CP025197.1"/>
</dbReference>